<feature type="domain" description="C2H2-type" evidence="9">
    <location>
        <begin position="21"/>
        <end position="48"/>
    </location>
</feature>
<evidence type="ECO:0000256" key="3">
    <source>
        <dbReference type="ARBA" id="ARBA00022737"/>
    </source>
</evidence>
<keyword evidence="2" id="KW-0479">Metal-binding</keyword>
<dbReference type="EnsemblMetazoa" id="XM_038191916.1">
    <property type="protein sequence ID" value="XP_038047844.1"/>
    <property type="gene ID" value="LOC119721955"/>
</dbReference>
<accession>A0A913Z847</accession>
<evidence type="ECO:0000256" key="7">
    <source>
        <dbReference type="PROSITE-ProRule" id="PRU00042"/>
    </source>
</evidence>
<organism evidence="10 11">
    <name type="scientific">Patiria miniata</name>
    <name type="common">Bat star</name>
    <name type="synonym">Asterina miniata</name>
    <dbReference type="NCBI Taxonomy" id="46514"/>
    <lineage>
        <taxon>Eukaryota</taxon>
        <taxon>Metazoa</taxon>
        <taxon>Echinodermata</taxon>
        <taxon>Eleutherozoa</taxon>
        <taxon>Asterozoa</taxon>
        <taxon>Asteroidea</taxon>
        <taxon>Valvatacea</taxon>
        <taxon>Valvatida</taxon>
        <taxon>Asterinidae</taxon>
        <taxon>Patiria</taxon>
    </lineage>
</organism>
<evidence type="ECO:0000256" key="6">
    <source>
        <dbReference type="ARBA" id="ARBA00023242"/>
    </source>
</evidence>
<dbReference type="FunFam" id="3.30.160.60:FF:000446">
    <property type="entry name" value="Zinc finger protein"/>
    <property type="match status" value="1"/>
</dbReference>
<keyword evidence="4 7" id="KW-0863">Zinc-finger</keyword>
<sequence>MERRKPQQNLQYATGSSKNRLKCKVCDKTFMFPSVLMRHMRKHNSEKANKCRICKRGFPDKSSLSSHMQSHESSTQPVESDSGELAENLHMQNPLKWISPLEDNDQSSDEVGYETEPLKRPEDMATSDRTSTGSSMLPNRNQPVIDLTSTSGAMGMERPGLFQQESVNRILSPTFRQRKETLNTGERAGSVSDTQAVNTPKGHFTLCTDGRALKCNYCSFICRRTCGRMIKHLRVHGIRSRNQCKSCGLGFFSRSELQSHQNVCSQSSLAPRCPECGKTFSFRSLLRQHMNTHVNKKLFKCGECTMSFMSASLFQLHMSEQHPSPVVIGDGKKHQCSICPEHFESREDLDRHLRVHVVDKPFQCTICSKRFSSSTAWFNHIRIVHRVNPRTNEKDETLLQSHQVRPTATSAIPVSSPVMTMPIVVSVSSQSKVIHSTYTKAVDKPSLTHSKSVNEPSELTAGSPEMIDDTLHAGTSGLVFMRKELNPEATDSDSSVRGPSVVRSWSVSDSSDPMASTESAGVQVGDSSRFSSGSHLLYLKKEVTKDEIVHPSTLGISRLAVEPGSTNQGEEGLPAHRSHQQLEPTSTAADREVMSPREVFPVHIQHCNSQFTARSSDNPQRFLDVGNVMGSPSPEGSYGKSTDDITNPESPCRATSTRRSLDVSDTIPGSHHCNFCDIAFGDPIMHYLHMGWHVTGDPWKCNGCGQECGGKVDFFLHLYKAGHN</sequence>
<keyword evidence="6" id="KW-0539">Nucleus</keyword>
<dbReference type="Pfam" id="PF13894">
    <property type="entry name" value="zf-C2H2_4"/>
    <property type="match status" value="2"/>
</dbReference>
<reference evidence="10" key="1">
    <citation type="submission" date="2022-11" db="UniProtKB">
        <authorList>
            <consortium name="EnsemblMetazoa"/>
        </authorList>
    </citation>
    <scope>IDENTIFICATION</scope>
</reference>
<feature type="compositionally biased region" description="Low complexity" evidence="8">
    <location>
        <begin position="62"/>
        <end position="74"/>
    </location>
</feature>
<feature type="region of interest" description="Disordered" evidence="8">
    <location>
        <begin position="487"/>
        <end position="526"/>
    </location>
</feature>
<evidence type="ECO:0000256" key="5">
    <source>
        <dbReference type="ARBA" id="ARBA00022833"/>
    </source>
</evidence>
<feature type="domain" description="C2H2-type" evidence="9">
    <location>
        <begin position="334"/>
        <end position="361"/>
    </location>
</feature>
<dbReference type="PANTHER" id="PTHR16515:SF66">
    <property type="entry name" value="C2H2-TYPE DOMAIN-CONTAINING PROTEIN"/>
    <property type="match status" value="1"/>
</dbReference>
<feature type="region of interest" description="Disordered" evidence="8">
    <location>
        <begin position="562"/>
        <end position="589"/>
    </location>
</feature>
<dbReference type="PANTHER" id="PTHR16515">
    <property type="entry name" value="PR DOMAIN ZINC FINGER PROTEIN"/>
    <property type="match status" value="1"/>
</dbReference>
<keyword evidence="11" id="KW-1185">Reference proteome</keyword>
<feature type="region of interest" description="Disordered" evidence="8">
    <location>
        <begin position="99"/>
        <end position="143"/>
    </location>
</feature>
<feature type="domain" description="C2H2-type" evidence="9">
    <location>
        <begin position="271"/>
        <end position="298"/>
    </location>
</feature>
<feature type="compositionally biased region" description="Low complexity" evidence="8">
    <location>
        <begin position="500"/>
        <end position="512"/>
    </location>
</feature>
<evidence type="ECO:0000256" key="1">
    <source>
        <dbReference type="ARBA" id="ARBA00004123"/>
    </source>
</evidence>
<dbReference type="GeneID" id="119721955"/>
<dbReference type="AlphaFoldDB" id="A0A913Z847"/>
<dbReference type="OrthoDB" id="10039931at2759"/>
<evidence type="ECO:0000256" key="8">
    <source>
        <dbReference type="SAM" id="MobiDB-lite"/>
    </source>
</evidence>
<feature type="region of interest" description="Disordered" evidence="8">
    <location>
        <begin position="445"/>
        <end position="468"/>
    </location>
</feature>
<dbReference type="Gene3D" id="3.30.160.60">
    <property type="entry name" value="Classic Zinc Finger"/>
    <property type="match status" value="4"/>
</dbReference>
<dbReference type="InterPro" id="IPR050331">
    <property type="entry name" value="Zinc_finger"/>
</dbReference>
<feature type="compositionally biased region" description="Polar residues" evidence="8">
    <location>
        <begin position="127"/>
        <end position="143"/>
    </location>
</feature>
<feature type="domain" description="C2H2-type" evidence="9">
    <location>
        <begin position="49"/>
        <end position="76"/>
    </location>
</feature>
<keyword evidence="3" id="KW-0677">Repeat</keyword>
<name>A0A913Z847_PATMI</name>
<feature type="region of interest" description="Disordered" evidence="8">
    <location>
        <begin position="60"/>
        <end position="83"/>
    </location>
</feature>
<feature type="compositionally biased region" description="Polar residues" evidence="8">
    <location>
        <begin position="513"/>
        <end position="526"/>
    </location>
</feature>
<feature type="compositionally biased region" description="Polar residues" evidence="8">
    <location>
        <begin position="644"/>
        <end position="658"/>
    </location>
</feature>
<dbReference type="PROSITE" id="PS50157">
    <property type="entry name" value="ZINC_FINGER_C2H2_2"/>
    <property type="match status" value="7"/>
</dbReference>
<feature type="compositionally biased region" description="Acidic residues" evidence="8">
    <location>
        <begin position="102"/>
        <end position="113"/>
    </location>
</feature>
<protein>
    <recommendedName>
        <fullName evidence="9">C2H2-type domain-containing protein</fullName>
    </recommendedName>
</protein>
<dbReference type="PROSITE" id="PS00028">
    <property type="entry name" value="ZINC_FINGER_C2H2_1"/>
    <property type="match status" value="8"/>
</dbReference>
<dbReference type="OMA" id="RQHMNTH"/>
<dbReference type="SMART" id="SM00355">
    <property type="entry name" value="ZnF_C2H2"/>
    <property type="match status" value="10"/>
</dbReference>
<dbReference type="GO" id="GO:0008270">
    <property type="term" value="F:zinc ion binding"/>
    <property type="evidence" value="ECO:0007669"/>
    <property type="project" value="UniProtKB-KW"/>
</dbReference>
<dbReference type="Pfam" id="PF00096">
    <property type="entry name" value="zf-C2H2"/>
    <property type="match status" value="3"/>
</dbReference>
<feature type="domain" description="C2H2-type" evidence="9">
    <location>
        <begin position="299"/>
        <end position="322"/>
    </location>
</feature>
<evidence type="ECO:0000256" key="2">
    <source>
        <dbReference type="ARBA" id="ARBA00022723"/>
    </source>
</evidence>
<dbReference type="InterPro" id="IPR013087">
    <property type="entry name" value="Znf_C2H2_type"/>
</dbReference>
<dbReference type="RefSeq" id="XP_038047844.1">
    <property type="nucleotide sequence ID" value="XM_038191916.1"/>
</dbReference>
<evidence type="ECO:0000313" key="10">
    <source>
        <dbReference type="EnsemblMetazoa" id="XP_038047844.1"/>
    </source>
</evidence>
<evidence type="ECO:0000313" key="11">
    <source>
        <dbReference type="Proteomes" id="UP000887568"/>
    </source>
</evidence>
<feature type="domain" description="C2H2-type" evidence="9">
    <location>
        <begin position="362"/>
        <end position="385"/>
    </location>
</feature>
<feature type="compositionally biased region" description="Polar residues" evidence="8">
    <location>
        <begin position="447"/>
        <end position="457"/>
    </location>
</feature>
<evidence type="ECO:0000256" key="4">
    <source>
        <dbReference type="ARBA" id="ARBA00022771"/>
    </source>
</evidence>
<feature type="region of interest" description="Disordered" evidence="8">
    <location>
        <begin position="631"/>
        <end position="659"/>
    </location>
</feature>
<feature type="domain" description="C2H2-type" evidence="9">
    <location>
        <begin position="242"/>
        <end position="271"/>
    </location>
</feature>
<comment type="subcellular location">
    <subcellularLocation>
        <location evidence="1">Nucleus</location>
    </subcellularLocation>
</comment>
<dbReference type="Proteomes" id="UP000887568">
    <property type="component" value="Unplaced"/>
</dbReference>
<keyword evidence="5" id="KW-0862">Zinc</keyword>
<dbReference type="GO" id="GO:0005634">
    <property type="term" value="C:nucleus"/>
    <property type="evidence" value="ECO:0007669"/>
    <property type="project" value="UniProtKB-SubCell"/>
</dbReference>
<dbReference type="GO" id="GO:0010468">
    <property type="term" value="P:regulation of gene expression"/>
    <property type="evidence" value="ECO:0007669"/>
    <property type="project" value="TreeGrafter"/>
</dbReference>
<proteinExistence type="predicted"/>
<dbReference type="SUPFAM" id="SSF57667">
    <property type="entry name" value="beta-beta-alpha zinc fingers"/>
    <property type="match status" value="4"/>
</dbReference>
<dbReference type="InterPro" id="IPR036236">
    <property type="entry name" value="Znf_C2H2_sf"/>
</dbReference>
<evidence type="ECO:0000259" key="9">
    <source>
        <dbReference type="PROSITE" id="PS50157"/>
    </source>
</evidence>